<keyword evidence="12" id="KW-1037">Host cytoskeleton</keyword>
<dbReference type="GO" id="GO:0140267">
    <property type="term" value="P:symbiont entry into host cell via permeabilization of host membrane"/>
    <property type="evidence" value="ECO:0007669"/>
    <property type="project" value="UniProtKB-KW"/>
</dbReference>
<evidence type="ECO:0000313" key="22">
    <source>
        <dbReference type="EMBL" id="AII82543.1"/>
    </source>
</evidence>
<evidence type="ECO:0000256" key="1">
    <source>
        <dbReference type="ARBA" id="ARBA00022511"/>
    </source>
</evidence>
<keyword evidence="11 18" id="KW-0175">Coiled coil</keyword>
<organism evidence="22 23">
    <name type="scientific">Rotavirus A</name>
    <dbReference type="NCBI Taxonomy" id="28875"/>
    <lineage>
        <taxon>Viruses</taxon>
        <taxon>Riboviria</taxon>
        <taxon>Orthornavirae</taxon>
        <taxon>Duplornaviricota</taxon>
        <taxon>Resentoviricetes</taxon>
        <taxon>Reovirales</taxon>
        <taxon>Sedoreoviridae</taxon>
        <taxon>Rotavirus</taxon>
        <taxon>Rotavirus alphagastroenteritidis</taxon>
    </lineage>
</organism>
<dbReference type="HAMAP" id="MF_04125">
    <property type="entry name" value="Rota_VP4"/>
    <property type="match status" value="1"/>
</dbReference>
<keyword evidence="6" id="KW-1173">Viral penetration via permeabilization of host membrane</keyword>
<evidence type="ECO:0000259" key="20">
    <source>
        <dbReference type="Pfam" id="PF17477"/>
    </source>
</evidence>
<dbReference type="InterPro" id="IPR035329">
    <property type="entry name" value="VP4_helical"/>
</dbReference>
<keyword evidence="4" id="KW-0945">Host-virus interaction</keyword>
<evidence type="ECO:0000313" key="23">
    <source>
        <dbReference type="Proteomes" id="UP000223508"/>
    </source>
</evidence>
<evidence type="ECO:0000256" key="7">
    <source>
        <dbReference type="ARBA" id="ARBA00022770"/>
    </source>
</evidence>
<keyword evidence="2" id="KW-0348">Hemagglutinin</keyword>
<dbReference type="Gene3D" id="1.20.5.170">
    <property type="match status" value="1"/>
</dbReference>
<proteinExistence type="inferred from homology"/>
<dbReference type="InterPro" id="IPR042546">
    <property type="entry name" value="Rota_A_VP4"/>
</dbReference>
<evidence type="ECO:0000256" key="10">
    <source>
        <dbReference type="ARBA" id="ARBA00022870"/>
    </source>
</evidence>
<evidence type="ECO:0000256" key="14">
    <source>
        <dbReference type="ARBA" id="ARBA00023184"/>
    </source>
</evidence>
<accession>A0A076K0K6</accession>
<dbReference type="SUPFAM" id="SSF49899">
    <property type="entry name" value="Concanavalin A-like lectins/glucanases"/>
    <property type="match status" value="1"/>
</dbReference>
<evidence type="ECO:0000259" key="21">
    <source>
        <dbReference type="Pfam" id="PF17478"/>
    </source>
</evidence>
<keyword evidence="15" id="KW-1035">Host cytoplasm</keyword>
<comment type="similarity">
    <text evidence="17">Belongs to the rotavirus VP4 family.</text>
</comment>
<evidence type="ECO:0000256" key="12">
    <source>
        <dbReference type="ARBA" id="ARBA00023111"/>
    </source>
</evidence>
<feature type="domain" description="Rotavirus VP4 helical" evidence="21">
    <location>
        <begin position="486"/>
        <end position="776"/>
    </location>
</feature>
<feature type="non-terminal residue" evidence="22">
    <location>
        <position position="776"/>
    </location>
</feature>
<evidence type="ECO:0000256" key="6">
    <source>
        <dbReference type="ARBA" id="ARBA00022648"/>
    </source>
</evidence>
<dbReference type="SUPFAM" id="SSF111379">
    <property type="entry name" value="VP4 membrane interaction domain"/>
    <property type="match status" value="1"/>
</dbReference>
<evidence type="ECO:0000256" key="8">
    <source>
        <dbReference type="ARBA" id="ARBA00022804"/>
    </source>
</evidence>
<evidence type="ECO:0000256" key="5">
    <source>
        <dbReference type="ARBA" id="ARBA00022595"/>
    </source>
</evidence>
<gene>
    <name evidence="22" type="primary">VP4</name>
</gene>
<keyword evidence="1" id="KW-1032">Host cell membrane</keyword>
<sequence length="776" mass="86461">MASLIYRQLLANSYTVDLSDEIDIIGSEKTQNVTINPGPFAQTGYAPVNWGPGETNDSTTVEPILDGPYQPTTFNPPTGYWMLLSPLEPGVVVEGTNNSNRWIATILIEPNVASETRIYTLFGVQEQISISNTSLTKWKFVDLVKTTSTGTYSQYGPLLSDTKLYGAMKYDGRIYTYEGETPNAATNYYSTTNYDSVNMTAFCDFYIIPRSQESTCTNYINNGLPPVQNTRNVVPVSLASRTIISQHAQANEDIIISQASLWKEMQYNRDITIRFKFANAIVKSGGLGYKWSEISFKPANYQYTYIRDGEEVTAHTTCSVNGINDFSYNGGSLPTDFGISRYEVIKENSYVYVDYWDDSQAFRNMVYVRSLAADLNSVMCTGGSYNFALPVGQWPVMTGGAVSLHSAGVTLSTQFTDFVSLNSLRFRFRLSVEEPPFSIVRTRISGLYGLPAADPNNGNEYYEIAGRFSLISLVPSNDDYQTPIMNSVTVRQDLERQLGELREEFNALSQEIAMSQLVDLALLPLDMFSMFSGIKSTIDAAKSMATNVMKKFKKSSLASSVSTLTDSLSDAASSVTRNSSIRSVGTSISAWTDVSSQLTDISTSTSTIATQTATISRRLRLKEIATQTEGMNFDDISAAVLKIKIDRSLQISPNTLPDIVTEASEKFIPNRAYRVINNDEVLEAGMDGRFFAYRVETFEEIPFDVQKFADLVTDSPVISAIIDFKTLKNLNDNYGITRDQAFNLLRSDPRVLREFINQDNPIIRNRIEQLILQCRL</sequence>
<keyword evidence="14" id="KW-1038">Host endoplasmic reticulum</keyword>
<keyword evidence="13" id="KW-0472">Membrane</keyword>
<dbReference type="Gene3D" id="2.60.120.200">
    <property type="match status" value="1"/>
</dbReference>
<dbReference type="InterPro" id="IPR013320">
    <property type="entry name" value="ConA-like_dom_sf"/>
</dbReference>
<dbReference type="Pfam" id="PF00426">
    <property type="entry name" value="VP4_haemagglut"/>
    <property type="match status" value="1"/>
</dbReference>
<dbReference type="Pfam" id="PF17477">
    <property type="entry name" value="Rota_VP4_MID"/>
    <property type="match status" value="1"/>
</dbReference>
<name>A0A076K0K6_9REOV</name>
<keyword evidence="16" id="KW-1160">Virus entry into host cell</keyword>
<comment type="subcellular location">
    <subcellularLocation>
        <location evidence="17">Virion</location>
    </subcellularLocation>
</comment>
<evidence type="ECO:0000256" key="15">
    <source>
        <dbReference type="ARBA" id="ARBA00023200"/>
    </source>
</evidence>
<keyword evidence="5" id="KW-1162">Viral penetration into host cytoplasm</keyword>
<keyword evidence="7" id="KW-1152">Outer capsid protein</keyword>
<keyword evidence="9 17" id="KW-0946">Virion</keyword>
<dbReference type="Pfam" id="PF17478">
    <property type="entry name" value="VP4_helical"/>
    <property type="match status" value="1"/>
</dbReference>
<evidence type="ECO:0000256" key="18">
    <source>
        <dbReference type="SAM" id="Coils"/>
    </source>
</evidence>
<evidence type="ECO:0000259" key="19">
    <source>
        <dbReference type="Pfam" id="PF00426"/>
    </source>
</evidence>
<evidence type="ECO:0000256" key="11">
    <source>
        <dbReference type="ARBA" id="ARBA00023054"/>
    </source>
</evidence>
<keyword evidence="10" id="KW-1043">Host membrane</keyword>
<dbReference type="EMBL" id="KF541284">
    <property type="protein sequence ID" value="AII82543.1"/>
    <property type="molecule type" value="Genomic_RNA"/>
</dbReference>
<dbReference type="Proteomes" id="UP000223508">
    <property type="component" value="Genome"/>
</dbReference>
<feature type="domain" description="Haemagglutinin outer capsid protein VP4 concanavalin-like" evidence="19">
    <location>
        <begin position="65"/>
        <end position="224"/>
    </location>
</feature>
<dbReference type="InterPro" id="IPR000416">
    <property type="entry name" value="VP4_concanavalin-like"/>
</dbReference>
<dbReference type="InterPro" id="IPR038017">
    <property type="entry name" value="Rota_VP4_MID_sf"/>
</dbReference>
<evidence type="ECO:0000256" key="3">
    <source>
        <dbReference type="ARBA" id="ARBA00022561"/>
    </source>
</evidence>
<evidence type="ECO:0000256" key="2">
    <source>
        <dbReference type="ARBA" id="ARBA00022546"/>
    </source>
</evidence>
<dbReference type="HAMAP" id="MF_04132">
    <property type="entry name" value="Rota_A_VP4"/>
    <property type="match status" value="1"/>
</dbReference>
<evidence type="ECO:0000256" key="17">
    <source>
        <dbReference type="RuleBase" id="RU004344"/>
    </source>
</evidence>
<keyword evidence="8" id="KW-1161">Viral attachment to host cell</keyword>
<dbReference type="GO" id="GO:0039624">
    <property type="term" value="C:viral outer capsid"/>
    <property type="evidence" value="ECO:0007669"/>
    <property type="project" value="UniProtKB-KW"/>
</dbReference>
<evidence type="ECO:0000256" key="4">
    <source>
        <dbReference type="ARBA" id="ARBA00022581"/>
    </source>
</evidence>
<evidence type="ECO:0000256" key="9">
    <source>
        <dbReference type="ARBA" id="ARBA00022844"/>
    </source>
</evidence>
<feature type="coiled-coil region" evidence="18">
    <location>
        <begin position="484"/>
        <end position="511"/>
    </location>
</feature>
<dbReference type="InterPro" id="IPR035330">
    <property type="entry name" value="Rota_VP4_MID"/>
</dbReference>
<evidence type="ECO:0000256" key="13">
    <source>
        <dbReference type="ARBA" id="ARBA00023136"/>
    </source>
</evidence>
<protein>
    <recommendedName>
        <fullName evidence="17">Outer capsid protein VP4</fullName>
    </recommendedName>
</protein>
<evidence type="ECO:0000256" key="16">
    <source>
        <dbReference type="ARBA" id="ARBA00023296"/>
    </source>
</evidence>
<dbReference type="GO" id="GO:0019062">
    <property type="term" value="P:virion attachment to host cell"/>
    <property type="evidence" value="ECO:0007669"/>
    <property type="project" value="UniProtKB-KW"/>
</dbReference>
<feature type="domain" description="Rotavirus VP4 membrane interaction" evidence="20">
    <location>
        <begin position="250"/>
        <end position="474"/>
    </location>
</feature>
<keyword evidence="3 17" id="KW-0167">Capsid protein</keyword>
<reference evidence="22 23" key="1">
    <citation type="journal article" date="2016" name="J. Gen. Virol.">
        <title>Full genome characterization of the first G3P[24] rotavirus strain detected in humans provides evidence of interspecies reassortment and mutational saturation in the VP7 gene.</title>
        <authorList>
            <person name="Mijatovic-Rustempasic S."/>
            <person name="Roy S."/>
            <person name="Teel E.N."/>
            <person name="Weinberg G.A."/>
            <person name="Payne D.C."/>
            <person name="Parashar U.D."/>
            <person name="Bowen M.D."/>
        </authorList>
    </citation>
    <scope>NUCLEOTIDE SEQUENCE [LARGE SCALE GENOMIC DNA]</scope>
    <source>
        <strain evidence="22 23">RVA/Human-wt/US/09US7118/2009/G3P[24]</strain>
    </source>
</reference>